<dbReference type="Proteomes" id="UP000187464">
    <property type="component" value="Chromosome I"/>
</dbReference>
<protein>
    <submittedName>
        <fullName evidence="4">Uncharacterized protein</fullName>
    </submittedName>
</protein>
<dbReference type="Gene3D" id="3.30.160.690">
    <property type="entry name" value="Bacterial toxin RNase RnlA/LsoA, N repeated domain"/>
    <property type="match status" value="1"/>
</dbReference>
<evidence type="ECO:0000313" key="4">
    <source>
        <dbReference type="EMBL" id="SCD19247.1"/>
    </source>
</evidence>
<dbReference type="AlphaFoldDB" id="A0A1R3T3Z7"/>
<dbReference type="Pfam" id="PF19034">
    <property type="entry name" value="RnlA-toxin_DBD"/>
    <property type="match status" value="1"/>
</dbReference>
<evidence type="ECO:0000259" key="3">
    <source>
        <dbReference type="Pfam" id="PF19417"/>
    </source>
</evidence>
<keyword evidence="5" id="KW-1185">Reference proteome</keyword>
<dbReference type="STRING" id="1642647.PSM36_0415"/>
<proteinExistence type="predicted"/>
<dbReference type="Gene3D" id="6.10.250.2650">
    <property type="match status" value="1"/>
</dbReference>
<sequence length="375" mass="43256">MFNGILECDINIYAYICGNLSLQIMANPVYSLIPDEIEPAAKDFVSNLGEDYKFTHISETDTKKRIEISKGKDKGILFYYIKRGQISFSIAGKKNLYTVCENCQNYIIQETKLEFAERKSVTLNNVGGDNFLAFIETLEEAGYTIKNKDIKDPNIKYSYKIIGKYKDELNVNYYNNRTLLAQGRITPLFLDFTVQYTPLLSSNDTIEDLKTLLSITDTESEILNSDLRQHIMYNYDKIEGKIEMFLNTSLLLINTIIKLPDYSSYCFSALKALEGIIKKRFVDEIGSNFEKIGEFFEEKKKTKSFILKSEKEALFANESTCRCLENAYSFFNKTRHPLFHADNLVEGTRIIGYDESLEITKECLRLINSLCKNWN</sequence>
<organism evidence="4 5">
    <name type="scientific">Proteiniphilum saccharofermentans</name>
    <dbReference type="NCBI Taxonomy" id="1642647"/>
    <lineage>
        <taxon>Bacteria</taxon>
        <taxon>Pseudomonadati</taxon>
        <taxon>Bacteroidota</taxon>
        <taxon>Bacteroidia</taxon>
        <taxon>Bacteroidales</taxon>
        <taxon>Dysgonomonadaceae</taxon>
        <taxon>Proteiniphilum</taxon>
    </lineage>
</organism>
<feature type="domain" description="Bacterial toxin RNase RnlA/LsoA N-terminal" evidence="3">
    <location>
        <begin position="18"/>
        <end position="107"/>
    </location>
</feature>
<accession>A0A1R3T3Z7</accession>
<feature type="domain" description="Bacterial toxin RNase RnlA/LsoA DBD" evidence="2">
    <location>
        <begin position="221"/>
        <end position="342"/>
    </location>
</feature>
<evidence type="ECO:0000313" key="5">
    <source>
        <dbReference type="Proteomes" id="UP000187464"/>
    </source>
</evidence>
<dbReference type="InterPro" id="IPR031845">
    <property type="entry name" value="RnlA_toxin_NRD"/>
</dbReference>
<reference evidence="4 5" key="1">
    <citation type="submission" date="2016-08" db="EMBL/GenBank/DDBJ databases">
        <authorList>
            <person name="Seilhamer J.J."/>
        </authorList>
    </citation>
    <scope>NUCLEOTIDE SEQUENCE [LARGE SCALE GENOMIC DNA]</scope>
    <source>
        <strain evidence="4">M3/6</strain>
    </source>
</reference>
<evidence type="ECO:0000259" key="1">
    <source>
        <dbReference type="Pfam" id="PF15935"/>
    </source>
</evidence>
<gene>
    <name evidence="4" type="ORF">PSM36_0415</name>
</gene>
<dbReference type="InterPro" id="IPR043994">
    <property type="entry name" value="RnlA/LsoA-toxin_DBD"/>
</dbReference>
<dbReference type="InterPro" id="IPR045837">
    <property type="entry name" value="RnlA_toxin_N"/>
</dbReference>
<dbReference type="Pfam" id="PF19417">
    <property type="entry name" value="RnlA_toxin_N"/>
    <property type="match status" value="1"/>
</dbReference>
<dbReference type="Pfam" id="PF15935">
    <property type="entry name" value="RnlA_toxin"/>
    <property type="match status" value="1"/>
</dbReference>
<dbReference type="KEGG" id="psac:PSM36_0415"/>
<dbReference type="GO" id="GO:0004521">
    <property type="term" value="F:RNA endonuclease activity"/>
    <property type="evidence" value="ECO:0007669"/>
    <property type="project" value="InterPro"/>
</dbReference>
<dbReference type="EMBL" id="LT605205">
    <property type="protein sequence ID" value="SCD19247.1"/>
    <property type="molecule type" value="Genomic_DNA"/>
</dbReference>
<evidence type="ECO:0000259" key="2">
    <source>
        <dbReference type="Pfam" id="PF19034"/>
    </source>
</evidence>
<name>A0A1R3T3Z7_9BACT</name>
<feature type="domain" description="Bacterial toxin RNase RnlA/LsoA N-terminal repeated" evidence="1">
    <location>
        <begin position="118"/>
        <end position="189"/>
    </location>
</feature>